<organism evidence="1 2">
    <name type="scientific">Heterorhabditis bacteriophora</name>
    <name type="common">Entomopathogenic nematode worm</name>
    <dbReference type="NCBI Taxonomy" id="37862"/>
    <lineage>
        <taxon>Eukaryota</taxon>
        <taxon>Metazoa</taxon>
        <taxon>Ecdysozoa</taxon>
        <taxon>Nematoda</taxon>
        <taxon>Chromadorea</taxon>
        <taxon>Rhabditida</taxon>
        <taxon>Rhabditina</taxon>
        <taxon>Rhabditomorpha</taxon>
        <taxon>Strongyloidea</taxon>
        <taxon>Heterorhabditidae</taxon>
        <taxon>Heterorhabditis</taxon>
    </lineage>
</organism>
<dbReference type="WBParaSite" id="Hba_06246">
    <property type="protein sequence ID" value="Hba_06246"/>
    <property type="gene ID" value="Hba_06246"/>
</dbReference>
<evidence type="ECO:0000313" key="1">
    <source>
        <dbReference type="Proteomes" id="UP000095283"/>
    </source>
</evidence>
<protein>
    <submittedName>
        <fullName evidence="2">Uncharacterized protein</fullName>
    </submittedName>
</protein>
<name>A0A1I7WM67_HETBA</name>
<evidence type="ECO:0000313" key="2">
    <source>
        <dbReference type="WBParaSite" id="Hba_06246"/>
    </source>
</evidence>
<reference evidence="2" key="1">
    <citation type="submission" date="2016-11" db="UniProtKB">
        <authorList>
            <consortium name="WormBaseParasite"/>
        </authorList>
    </citation>
    <scope>IDENTIFICATION</scope>
</reference>
<dbReference type="AlphaFoldDB" id="A0A1I7WM67"/>
<accession>A0A1I7WM67</accession>
<sequence>MASRRVVGDAAMRQRHPFLQGMEEKLNKTLWVSEVVDQRAPSGRAPHGAVCVLRLAANALIVECALVLDDGHPASNREVLQRGTPIIACRIPIGSTI</sequence>
<dbReference type="Proteomes" id="UP000095283">
    <property type="component" value="Unplaced"/>
</dbReference>
<proteinExistence type="predicted"/>
<keyword evidence="1" id="KW-1185">Reference proteome</keyword>